<organism evidence="1 2">
    <name type="scientific">Araneus ventricosus</name>
    <name type="common">Orbweaver spider</name>
    <name type="synonym">Epeira ventricosa</name>
    <dbReference type="NCBI Taxonomy" id="182803"/>
    <lineage>
        <taxon>Eukaryota</taxon>
        <taxon>Metazoa</taxon>
        <taxon>Ecdysozoa</taxon>
        <taxon>Arthropoda</taxon>
        <taxon>Chelicerata</taxon>
        <taxon>Arachnida</taxon>
        <taxon>Araneae</taxon>
        <taxon>Araneomorphae</taxon>
        <taxon>Entelegynae</taxon>
        <taxon>Araneoidea</taxon>
        <taxon>Araneidae</taxon>
        <taxon>Araneus</taxon>
    </lineage>
</organism>
<comment type="caution">
    <text evidence="1">The sequence shown here is derived from an EMBL/GenBank/DDBJ whole genome shotgun (WGS) entry which is preliminary data.</text>
</comment>
<keyword evidence="2" id="KW-1185">Reference proteome</keyword>
<proteinExistence type="predicted"/>
<dbReference type="AlphaFoldDB" id="A0A4Y2WMQ6"/>
<sequence>FLLSGWWHYHPGKTSDILVKLQHYKVDLMHKNVHVILGCHPTFRKKQEISAKPVESTPHYDTHQ</sequence>
<feature type="non-terminal residue" evidence="1">
    <location>
        <position position="1"/>
    </location>
</feature>
<gene>
    <name evidence="1" type="ORF">AVEN_132309_1</name>
</gene>
<protein>
    <submittedName>
        <fullName evidence="1">Uncharacterized protein</fullName>
    </submittedName>
</protein>
<name>A0A4Y2WMQ6_ARAVE</name>
<evidence type="ECO:0000313" key="2">
    <source>
        <dbReference type="Proteomes" id="UP000499080"/>
    </source>
</evidence>
<evidence type="ECO:0000313" key="1">
    <source>
        <dbReference type="EMBL" id="GBO37988.1"/>
    </source>
</evidence>
<reference evidence="1 2" key="1">
    <citation type="journal article" date="2019" name="Sci. Rep.">
        <title>Orb-weaving spider Araneus ventricosus genome elucidates the spidroin gene catalogue.</title>
        <authorList>
            <person name="Kono N."/>
            <person name="Nakamura H."/>
            <person name="Ohtoshi R."/>
            <person name="Moran D.A.P."/>
            <person name="Shinohara A."/>
            <person name="Yoshida Y."/>
            <person name="Fujiwara M."/>
            <person name="Mori M."/>
            <person name="Tomita M."/>
            <person name="Arakawa K."/>
        </authorList>
    </citation>
    <scope>NUCLEOTIDE SEQUENCE [LARGE SCALE GENOMIC DNA]</scope>
</reference>
<accession>A0A4Y2WMQ6</accession>
<dbReference type="Proteomes" id="UP000499080">
    <property type="component" value="Unassembled WGS sequence"/>
</dbReference>
<dbReference type="EMBL" id="BGPR01062577">
    <property type="protein sequence ID" value="GBO37988.1"/>
    <property type="molecule type" value="Genomic_DNA"/>
</dbReference>